<feature type="region of interest" description="Disordered" evidence="1">
    <location>
        <begin position="27"/>
        <end position="76"/>
    </location>
</feature>
<dbReference type="Proteomes" id="UP000451471">
    <property type="component" value="Unassembled WGS sequence"/>
</dbReference>
<feature type="compositionally biased region" description="Low complexity" evidence="1">
    <location>
        <begin position="36"/>
        <end position="53"/>
    </location>
</feature>
<evidence type="ECO:0000313" key="3">
    <source>
        <dbReference type="Proteomes" id="UP000451471"/>
    </source>
</evidence>
<feature type="compositionally biased region" description="Low complexity" evidence="1">
    <location>
        <begin position="60"/>
        <end position="69"/>
    </location>
</feature>
<dbReference type="EMBL" id="WSZK01000034">
    <property type="protein sequence ID" value="MWG36333.1"/>
    <property type="molecule type" value="Genomic_DNA"/>
</dbReference>
<name>A0A6B0GUS5_9EURY</name>
<organism evidence="2 3">
    <name type="scientific">Halomarina oriensis</name>
    <dbReference type="NCBI Taxonomy" id="671145"/>
    <lineage>
        <taxon>Archaea</taxon>
        <taxon>Methanobacteriati</taxon>
        <taxon>Methanobacteriota</taxon>
        <taxon>Stenosarchaea group</taxon>
        <taxon>Halobacteria</taxon>
        <taxon>Halobacteriales</taxon>
        <taxon>Natronomonadaceae</taxon>
        <taxon>Halomarina</taxon>
    </lineage>
</organism>
<protein>
    <submittedName>
        <fullName evidence="2">Uncharacterized protein</fullName>
    </submittedName>
</protein>
<comment type="caution">
    <text evidence="2">The sequence shown here is derived from an EMBL/GenBank/DDBJ whole genome shotgun (WGS) entry which is preliminary data.</text>
</comment>
<sequence>MMTTRRSLLTYCALATLPLAGCLGTADPADDESGADTTDPTPTPTPSGNTTDDLPGGNATDDAGGTRLRGTGGPGVTVVDTDTVDAAVEHAVEVVTDAATEDAPPGLRVSVTNTTDETLAVGEGRAVVFAYVSDTAGSLVLLPPEGEYPAEAGCWRLADPVAVTMEYRTRTLDPGETATRELDVYALPGEDACLPVGEYRFETTFRTGPADDGATGDAATEHSWGFSVLLE</sequence>
<dbReference type="AlphaFoldDB" id="A0A6B0GUS5"/>
<evidence type="ECO:0000313" key="2">
    <source>
        <dbReference type="EMBL" id="MWG36333.1"/>
    </source>
</evidence>
<reference evidence="2 3" key="1">
    <citation type="submission" date="2019-12" db="EMBL/GenBank/DDBJ databases">
        <title>Halocatena pleomorpha gen. nov. sp. nov., an extremely halophilic archaeon of family Halobacteriaceae isolated from saltpan soil.</title>
        <authorList>
            <person name="Pal Y."/>
            <person name="Verma A."/>
            <person name="Krishnamurthi S."/>
            <person name="Kumar P."/>
        </authorList>
    </citation>
    <scope>NUCLEOTIDE SEQUENCE [LARGE SCALE GENOMIC DNA]</scope>
    <source>
        <strain evidence="2 3">JCM 16495</strain>
    </source>
</reference>
<evidence type="ECO:0000256" key="1">
    <source>
        <dbReference type="SAM" id="MobiDB-lite"/>
    </source>
</evidence>
<proteinExistence type="predicted"/>
<dbReference type="RefSeq" id="WP_394351459.1">
    <property type="nucleotide sequence ID" value="NZ_WSZK01000034.1"/>
</dbReference>
<keyword evidence="3" id="KW-1185">Reference proteome</keyword>
<gene>
    <name evidence="2" type="ORF">GQS65_17900</name>
</gene>
<accession>A0A6B0GUS5</accession>